<dbReference type="Proteomes" id="UP000403538">
    <property type="component" value="Unassembled WGS sequence"/>
</dbReference>
<proteinExistence type="predicted"/>
<evidence type="ECO:0000259" key="1">
    <source>
        <dbReference type="Pfam" id="PF04233"/>
    </source>
</evidence>
<gene>
    <name evidence="2" type="ORF">NCTC11062_01128</name>
</gene>
<organism evidence="2 3">
    <name type="scientific">Streptococcus anginosus</name>
    <dbReference type="NCBI Taxonomy" id="1328"/>
    <lineage>
        <taxon>Bacteria</taxon>
        <taxon>Bacillati</taxon>
        <taxon>Bacillota</taxon>
        <taxon>Bacilli</taxon>
        <taxon>Lactobacillales</taxon>
        <taxon>Streptococcaceae</taxon>
        <taxon>Streptococcus</taxon>
        <taxon>Streptococcus anginosus group</taxon>
    </lineage>
</organism>
<dbReference type="AlphaFoldDB" id="A0A4U9Z845"/>
<evidence type="ECO:0000313" key="2">
    <source>
        <dbReference type="EMBL" id="VTS35962.1"/>
    </source>
</evidence>
<dbReference type="InterPro" id="IPR006528">
    <property type="entry name" value="Phage_head_morphogenesis_dom"/>
</dbReference>
<evidence type="ECO:0000313" key="3">
    <source>
        <dbReference type="Proteomes" id="UP000403538"/>
    </source>
</evidence>
<sequence length="581" mass="67090">MVKNDSKYWERRKADLIYRQMDKAESKADDIDKIYNEAQQYLNRQANKVFDKFQRDYGLSETDARKVIKDMNGKQNLSEMRKILEARPDDPNINQLLADMDSAAYAFRLNRFNELSQQVDRLQNAMYQAEKKQSDKFYPDFMKDSYNRATFDLQQHTGLAYNFNTLPEAEIKRLSRLKWLGDNYSGRIWNNTGELARQLKNELLVSWMTGRSNRDVVNSIAERFNVGRNNARRLVRTESAFFHNEMEALSYKDADIEQYRFVAVLDKRTSSICREHDGKVYKVSERKTGINYPPLHPWCRSTTIAHFEDMDLSKLERRARDPETGKTMLVPADMSYDDWREKYVAKGHQKLYNNIDLNNYDNHTFENLKTVLHSANKAAERFKAKTGIDLYDSKFIDVSNRYDDNKAKFVKFLFSERGFDKTPVIKNNTEGMKALYRGVTNADEIGITGAEFKRRFRNGALDISGANRSAFGRGIYFGTEKRLAEVYSQKGAGGAIIEAYLPKEANLMYIGTAQDFTSRVANIDQIREAGLEKVYNLIYSGKGMDKNVEILAALTGHDGVISNDDSIISMFNRGKLVIKND</sequence>
<dbReference type="Pfam" id="PF04233">
    <property type="entry name" value="Phage_Mu_F"/>
    <property type="match status" value="1"/>
</dbReference>
<dbReference type="NCBIfam" id="TIGR01641">
    <property type="entry name" value="phageSPP1_gp7"/>
    <property type="match status" value="1"/>
</dbReference>
<accession>A0A4U9Z845</accession>
<reference evidence="2 3" key="1">
    <citation type="submission" date="2019-05" db="EMBL/GenBank/DDBJ databases">
        <authorList>
            <consortium name="Pathogen Informatics"/>
        </authorList>
    </citation>
    <scope>NUCLEOTIDE SEQUENCE [LARGE SCALE GENOMIC DNA]</scope>
    <source>
        <strain evidence="2 3">NCTC11062</strain>
    </source>
</reference>
<dbReference type="EMBL" id="CABEID010000001">
    <property type="protein sequence ID" value="VTS35962.1"/>
    <property type="molecule type" value="Genomic_DNA"/>
</dbReference>
<name>A0A4U9Z845_STRAP</name>
<feature type="domain" description="Phage head morphogenesis" evidence="1">
    <location>
        <begin position="198"/>
        <end position="304"/>
    </location>
</feature>
<dbReference type="RefSeq" id="WP_260664224.1">
    <property type="nucleotide sequence ID" value="NZ_CABEID010000001.1"/>
</dbReference>
<protein>
    <submittedName>
        <fullName evidence="2">Phage putative head morphogenesis protein, SPP1 gp7 family</fullName>
    </submittedName>
</protein>